<evidence type="ECO:0000313" key="2">
    <source>
        <dbReference type="Proteomes" id="UP000319555"/>
    </source>
</evidence>
<reference evidence="1 2" key="1">
    <citation type="submission" date="2017-05" db="EMBL/GenBank/DDBJ databases">
        <authorList>
            <person name="Varghese N."/>
            <person name="Submissions S."/>
        </authorList>
    </citation>
    <scope>NUCLEOTIDE SEQUENCE [LARGE SCALE GENOMIC DNA]</scope>
    <source>
        <strain evidence="1 2">DSM 28009</strain>
    </source>
</reference>
<protein>
    <submittedName>
        <fullName evidence="1">Uncharacterized protein</fullName>
    </submittedName>
</protein>
<name>A0A521F8Z2_9RHOB</name>
<sequence length="69" mass="7514">MPLKSVLNRVFAANLSQAPKSEKKSTMVSGTDGIVKRMSEVETAAILRGILKEEELGSPQPRSKEDSLQ</sequence>
<keyword evidence="2" id="KW-1185">Reference proteome</keyword>
<gene>
    <name evidence="1" type="ORF">SAMN06265380_11834</name>
</gene>
<dbReference type="EMBL" id="FXTE01000018">
    <property type="protein sequence ID" value="SMO92638.1"/>
    <property type="molecule type" value="Genomic_DNA"/>
</dbReference>
<proteinExistence type="predicted"/>
<dbReference type="OrthoDB" id="7709540at2"/>
<dbReference type="RefSeq" id="WP_142640013.1">
    <property type="nucleotide sequence ID" value="NZ_CANMDC010000018.1"/>
</dbReference>
<organism evidence="1 2">
    <name type="scientific">Ruegeria faecimaris</name>
    <dbReference type="NCBI Taxonomy" id="686389"/>
    <lineage>
        <taxon>Bacteria</taxon>
        <taxon>Pseudomonadati</taxon>
        <taxon>Pseudomonadota</taxon>
        <taxon>Alphaproteobacteria</taxon>
        <taxon>Rhodobacterales</taxon>
        <taxon>Roseobacteraceae</taxon>
        <taxon>Ruegeria</taxon>
    </lineage>
</organism>
<accession>A0A521F8Z2</accession>
<dbReference type="AlphaFoldDB" id="A0A521F8Z2"/>
<dbReference type="Proteomes" id="UP000319555">
    <property type="component" value="Unassembled WGS sequence"/>
</dbReference>
<evidence type="ECO:0000313" key="1">
    <source>
        <dbReference type="EMBL" id="SMO92638.1"/>
    </source>
</evidence>